<dbReference type="EC" id="1.-.-.-" evidence="3"/>
<evidence type="ECO:0000313" key="3">
    <source>
        <dbReference type="EMBL" id="WVX80687.1"/>
    </source>
</evidence>
<organism evidence="3 4">
    <name type="scientific">Niallia oryzisoli</name>
    <dbReference type="NCBI Taxonomy" id="1737571"/>
    <lineage>
        <taxon>Bacteria</taxon>
        <taxon>Bacillati</taxon>
        <taxon>Bacillota</taxon>
        <taxon>Bacilli</taxon>
        <taxon>Bacillales</taxon>
        <taxon>Bacillaceae</taxon>
        <taxon>Niallia</taxon>
    </lineage>
</organism>
<dbReference type="PANTHER" id="PTHR30137">
    <property type="entry name" value="LUCIFERASE-LIKE MONOOXYGENASE"/>
    <property type="match status" value="1"/>
</dbReference>
<protein>
    <submittedName>
        <fullName evidence="3">LLM class flavin-dependent oxidoreductase</fullName>
        <ecNumber evidence="3">1.-.-.-</ecNumber>
    </submittedName>
</protein>
<reference evidence="3 4" key="1">
    <citation type="submission" date="2023-10" db="EMBL/GenBank/DDBJ databases">
        <title>Niallia locisalis sp.nov. isolated from a salt pond sample.</title>
        <authorList>
            <person name="Li X.-J."/>
            <person name="Dong L."/>
        </authorList>
    </citation>
    <scope>NUCLEOTIDE SEQUENCE [LARGE SCALE GENOMIC DNA]</scope>
    <source>
        <strain evidence="3 4">DSM 29761</strain>
    </source>
</reference>
<proteinExistence type="predicted"/>
<dbReference type="Gene3D" id="3.20.20.30">
    <property type="entry name" value="Luciferase-like domain"/>
    <property type="match status" value="1"/>
</dbReference>
<evidence type="ECO:0000259" key="2">
    <source>
        <dbReference type="Pfam" id="PF00296"/>
    </source>
</evidence>
<name>A0ABZ2CAE8_9BACI</name>
<dbReference type="InterPro" id="IPR011251">
    <property type="entry name" value="Luciferase-like_dom"/>
</dbReference>
<keyword evidence="4" id="KW-1185">Reference proteome</keyword>
<dbReference type="CDD" id="cd00347">
    <property type="entry name" value="Flavin_utilizing_monoxygenases"/>
    <property type="match status" value="2"/>
</dbReference>
<dbReference type="Proteomes" id="UP001357223">
    <property type="component" value="Chromosome"/>
</dbReference>
<dbReference type="EMBL" id="CP137640">
    <property type="protein sequence ID" value="WVX80687.1"/>
    <property type="molecule type" value="Genomic_DNA"/>
</dbReference>
<dbReference type="Pfam" id="PF00296">
    <property type="entry name" value="Bac_luciferase"/>
    <property type="match status" value="1"/>
</dbReference>
<accession>A0ABZ2CAE8</accession>
<dbReference type="PANTHER" id="PTHR30137:SF6">
    <property type="entry name" value="LUCIFERASE-LIKE MONOOXYGENASE"/>
    <property type="match status" value="1"/>
</dbReference>
<comment type="similarity">
    <text evidence="1">To bacterial alkanal monooxygenase alpha and beta chains.</text>
</comment>
<dbReference type="InterPro" id="IPR050766">
    <property type="entry name" value="Bact_Lucif_Oxidored"/>
</dbReference>
<dbReference type="InterPro" id="IPR036661">
    <property type="entry name" value="Luciferase-like_sf"/>
</dbReference>
<gene>
    <name evidence="3" type="ORF">R4Z09_26160</name>
</gene>
<dbReference type="SUPFAM" id="SSF51679">
    <property type="entry name" value="Bacterial luciferase-like"/>
    <property type="match status" value="1"/>
</dbReference>
<evidence type="ECO:0000313" key="4">
    <source>
        <dbReference type="Proteomes" id="UP001357223"/>
    </source>
</evidence>
<dbReference type="InterPro" id="IPR019949">
    <property type="entry name" value="CmoO-like"/>
</dbReference>
<dbReference type="NCBIfam" id="TIGR03558">
    <property type="entry name" value="oxido_grp_1"/>
    <property type="match status" value="1"/>
</dbReference>
<sequence length="333" mass="36610">MNKTLQDIAYSILDLVPITEGSDANASFKHSADLAQHAENWGYKRYWLAEHHNKPGIASSATSILIGHIAANTSKIRVGSGGIMLPNHAPLVVAEQFGTLETLFPGRIDLGLGRAPGTDQLTAYALRRNVTSDGHDFPDQVAELRAYFSPENMKVNAIPGRGLQIPIWLLGSSGYSAQLAAQLGLPFAFANHFSPENTLPALALYRNNFKPSSILQEPYIMIGTNIIAADTDEEAEKRSTSLLQHHLGLIRNQQVPLQPPVDDMDALCSSYEKSILQQKLAGSIIGSRETVKTKLEKFVEETQTDEIIINSQIFEHQTRLQSYEIVADIIRNA</sequence>
<evidence type="ECO:0000256" key="1">
    <source>
        <dbReference type="ARBA" id="ARBA00007789"/>
    </source>
</evidence>
<feature type="domain" description="Luciferase-like" evidence="2">
    <location>
        <begin position="16"/>
        <end position="300"/>
    </location>
</feature>
<dbReference type="RefSeq" id="WP_338449618.1">
    <property type="nucleotide sequence ID" value="NZ_CP137640.1"/>
</dbReference>
<dbReference type="GO" id="GO:0016491">
    <property type="term" value="F:oxidoreductase activity"/>
    <property type="evidence" value="ECO:0007669"/>
    <property type="project" value="UniProtKB-KW"/>
</dbReference>
<keyword evidence="3" id="KW-0560">Oxidoreductase</keyword>